<dbReference type="GO" id="GO:0016491">
    <property type="term" value="F:oxidoreductase activity"/>
    <property type="evidence" value="ECO:0007669"/>
    <property type="project" value="UniProtKB-KW"/>
</dbReference>
<sequence>MSTTREVRGGIDIIGVLDKMTVCGDTEALNNRAADRQYRQNLVDASRLLADRAFSDHEESAVRQAHAVLAKLYDWYFSLPSLEQANSSLESMLDDVREVFENAMIDDLVTRSDQDSLSTVPDDPQAFLPWYRQFISRHSASDHPFYRDFLENRATIPDVRFYLAQETVLDPRFDDILALLIRGTTGPEKMELVSNLWDELGNGTDADIHTSVFSETLDALGVTPAFIADNIILEATVCGNLSAALALSKRHYYRAIGYFGVTEYLTPRRFRSFVIGAKRLGIDKSAYRYHDMHIQVDARHGPSWFKNIVAPAVAREPGCAYDVALGTQLRLDTSTSYLNALQKTLDVDR</sequence>
<keyword evidence="1" id="KW-0560">Oxidoreductase</keyword>
<evidence type="ECO:0000313" key="2">
    <source>
        <dbReference type="EMBL" id="MBG0560212.1"/>
    </source>
</evidence>
<dbReference type="Pfam" id="PF14518">
    <property type="entry name" value="Haem_oxygenas_2"/>
    <property type="match status" value="1"/>
</dbReference>
<organism evidence="2 3">
    <name type="scientific">Actinoplanes aureus</name>
    <dbReference type="NCBI Taxonomy" id="2792083"/>
    <lineage>
        <taxon>Bacteria</taxon>
        <taxon>Bacillati</taxon>
        <taxon>Actinomycetota</taxon>
        <taxon>Actinomycetes</taxon>
        <taxon>Micromonosporales</taxon>
        <taxon>Micromonosporaceae</taxon>
        <taxon>Actinoplanes</taxon>
    </lineage>
</organism>
<dbReference type="PANTHER" id="PTHR40279">
    <property type="entry name" value="PQQC-LIKE PROTEIN"/>
    <property type="match status" value="1"/>
</dbReference>
<dbReference type="SMART" id="SM01236">
    <property type="entry name" value="Haem_oxygenase_2"/>
    <property type="match status" value="1"/>
</dbReference>
<dbReference type="InterPro" id="IPR039068">
    <property type="entry name" value="PqqC-like"/>
</dbReference>
<dbReference type="EMBL" id="JADQTO010000001">
    <property type="protein sequence ID" value="MBG0560212.1"/>
    <property type="molecule type" value="Genomic_DNA"/>
</dbReference>
<dbReference type="AlphaFoldDB" id="A0A931C432"/>
<protein>
    <submittedName>
        <fullName evidence="2">Iron-containing redox enzyme family protein</fullName>
    </submittedName>
</protein>
<dbReference type="Gene3D" id="1.20.910.10">
    <property type="entry name" value="Heme oxygenase-like"/>
    <property type="match status" value="1"/>
</dbReference>
<dbReference type="PANTHER" id="PTHR40279:SF3">
    <property type="entry name" value="4-AMINOBENZOATE SYNTHASE"/>
    <property type="match status" value="1"/>
</dbReference>
<name>A0A931C432_9ACTN</name>
<reference evidence="2" key="1">
    <citation type="submission" date="2020-11" db="EMBL/GenBank/DDBJ databases">
        <title>Isolation and identification of active actinomycetes.</title>
        <authorList>
            <person name="Sun X."/>
        </authorList>
    </citation>
    <scope>NUCLEOTIDE SEQUENCE</scope>
    <source>
        <strain evidence="2">NEAU-A11</strain>
    </source>
</reference>
<evidence type="ECO:0000313" key="3">
    <source>
        <dbReference type="Proteomes" id="UP000598146"/>
    </source>
</evidence>
<comment type="caution">
    <text evidence="2">The sequence shown here is derived from an EMBL/GenBank/DDBJ whole genome shotgun (WGS) entry which is preliminary data.</text>
</comment>
<keyword evidence="3" id="KW-1185">Reference proteome</keyword>
<evidence type="ECO:0000256" key="1">
    <source>
        <dbReference type="ARBA" id="ARBA00023002"/>
    </source>
</evidence>
<gene>
    <name evidence="2" type="ORF">I4J89_01870</name>
</gene>
<proteinExistence type="predicted"/>
<dbReference type="Proteomes" id="UP000598146">
    <property type="component" value="Unassembled WGS sequence"/>
</dbReference>
<dbReference type="RefSeq" id="WP_196412017.1">
    <property type="nucleotide sequence ID" value="NZ_JADQTO010000001.1"/>
</dbReference>
<dbReference type="InterPro" id="IPR016084">
    <property type="entry name" value="Haem_Oase-like_multi-hlx"/>
</dbReference>
<dbReference type="SUPFAM" id="SSF48613">
    <property type="entry name" value="Heme oxygenase-like"/>
    <property type="match status" value="1"/>
</dbReference>
<accession>A0A931C432</accession>